<protein>
    <submittedName>
        <fullName evidence="1">Uncharacterized protein</fullName>
    </submittedName>
</protein>
<sequence length="84" mass="9670">MRSTVGSRTCVQELNTKRDKHGFKFARKAMIRCGMSLNADGKWKVSWLYPQLQQIIKEVPDAFAGNDKTEVLCNKIFSLQFFVL</sequence>
<reference evidence="1" key="1">
    <citation type="submission" date="2022-11" db="EMBL/GenBank/DDBJ databases">
        <authorList>
            <person name="Morgan W.R."/>
            <person name="Tartar A."/>
        </authorList>
    </citation>
    <scope>NUCLEOTIDE SEQUENCE</scope>
    <source>
        <strain evidence="1">ARSEF 373</strain>
    </source>
</reference>
<evidence type="ECO:0000313" key="2">
    <source>
        <dbReference type="Proteomes" id="UP001146120"/>
    </source>
</evidence>
<dbReference type="EMBL" id="DAKRPA010000121">
    <property type="protein sequence ID" value="DAZ97921.1"/>
    <property type="molecule type" value="Genomic_DNA"/>
</dbReference>
<dbReference type="Proteomes" id="UP001146120">
    <property type="component" value="Unassembled WGS sequence"/>
</dbReference>
<reference evidence="1" key="2">
    <citation type="journal article" date="2023" name="Microbiol Resour">
        <title>Decontamination and Annotation of the Draft Genome Sequence of the Oomycete Lagenidium giganteum ARSEF 373.</title>
        <authorList>
            <person name="Morgan W.R."/>
            <person name="Tartar A."/>
        </authorList>
    </citation>
    <scope>NUCLEOTIDE SEQUENCE</scope>
    <source>
        <strain evidence="1">ARSEF 373</strain>
    </source>
</reference>
<accession>A0AAV2YUF6</accession>
<keyword evidence="2" id="KW-1185">Reference proteome</keyword>
<proteinExistence type="predicted"/>
<organism evidence="1 2">
    <name type="scientific">Lagenidium giganteum</name>
    <dbReference type="NCBI Taxonomy" id="4803"/>
    <lineage>
        <taxon>Eukaryota</taxon>
        <taxon>Sar</taxon>
        <taxon>Stramenopiles</taxon>
        <taxon>Oomycota</taxon>
        <taxon>Peronosporomycetes</taxon>
        <taxon>Pythiales</taxon>
        <taxon>Pythiaceae</taxon>
    </lineage>
</organism>
<name>A0AAV2YUF6_9STRA</name>
<comment type="caution">
    <text evidence="1">The sequence shown here is derived from an EMBL/GenBank/DDBJ whole genome shotgun (WGS) entry which is preliminary data.</text>
</comment>
<evidence type="ECO:0000313" key="1">
    <source>
        <dbReference type="EMBL" id="DAZ97921.1"/>
    </source>
</evidence>
<dbReference type="AlphaFoldDB" id="A0AAV2YUF6"/>
<gene>
    <name evidence="1" type="ORF">N0F65_007262</name>
</gene>